<proteinExistence type="predicted"/>
<dbReference type="CDD" id="cd06558">
    <property type="entry name" value="crotonase-like"/>
    <property type="match status" value="1"/>
</dbReference>
<dbReference type="PANTHER" id="PTHR43176">
    <property type="entry name" value="3-HYDROXYISOBUTYRYL-COA HYDROLASE-RELATED"/>
    <property type="match status" value="1"/>
</dbReference>
<name>A0A8H7EN80_9FUNG</name>
<evidence type="ECO:0000313" key="9">
    <source>
        <dbReference type="Proteomes" id="UP000605846"/>
    </source>
</evidence>
<evidence type="ECO:0000256" key="3">
    <source>
        <dbReference type="ARBA" id="ARBA00011915"/>
    </source>
</evidence>
<dbReference type="Gene3D" id="3.90.226.10">
    <property type="entry name" value="2-enoyl-CoA Hydratase, Chain A, domain 1"/>
    <property type="match status" value="1"/>
</dbReference>
<keyword evidence="4" id="KW-0378">Hydrolase</keyword>
<dbReference type="SUPFAM" id="SSF52096">
    <property type="entry name" value="ClpP/crotonase"/>
    <property type="match status" value="1"/>
</dbReference>
<keyword evidence="9" id="KW-1185">Reference proteome</keyword>
<dbReference type="NCBIfam" id="NF004127">
    <property type="entry name" value="PRK05617.1"/>
    <property type="match status" value="1"/>
</dbReference>
<keyword evidence="5" id="KW-0496">Mitochondrion</keyword>
<evidence type="ECO:0000313" key="8">
    <source>
        <dbReference type="EMBL" id="KAF7725287.1"/>
    </source>
</evidence>
<comment type="caution">
    <text evidence="8">The sequence shown here is derived from an EMBL/GenBank/DDBJ whole genome shotgun (WGS) entry which is preliminary data.</text>
</comment>
<dbReference type="OrthoDB" id="1737613at2759"/>
<dbReference type="GO" id="GO:0003860">
    <property type="term" value="F:3-hydroxyisobutyryl-CoA hydrolase activity"/>
    <property type="evidence" value="ECO:0007669"/>
    <property type="project" value="UniProtKB-EC"/>
</dbReference>
<evidence type="ECO:0000256" key="6">
    <source>
        <dbReference type="ARBA" id="ARBA00031181"/>
    </source>
</evidence>
<accession>A0A8H7EN80</accession>
<sequence length="472" mass="53091">MLRHVNVRSLPTLITLTRSSFSRSLRWTSTLVQPKESILEPPVLTKSLLASRQFILNRPKRLNALNLDMIKIMLPTLKTWEESDLAKVVILKGEGKALCAGGDVRDVVSFASNNDPRLYEVMDKEYQLLHTIANLTTPYVALMDGFTMGAGAALCMHGGFKVATENTLFAMPETAIGIFPDVGSSFFLTRLDGQLGTYLAMTGNTIKGEDVLFAGLATHFVPSSRLNALETRLAELDSAEPDHIDAAIEEFAATDDQNLQYSLAGSKRETIERCFNFDTVEEILAALEKDGSDFALQTKSVMLKRAPTALKITLEQMRTGANLDIAQCLKMEHKLLHKIATHHDFREGVSAHLVSKKQPQWKPNNLSEVDLSHIKSEYFHGPCQRQLELLPARDYKHHPYRKYALPSEEDIRYVVTNQSRLLPPTMTRQTVVDYFVAARKGKFGVRQKVLEVLRRKTRTATVANTMKLEWIY</sequence>
<gene>
    <name evidence="8" type="ORF">EC973_000297</name>
</gene>
<comment type="catalytic activity">
    <reaction evidence="1">
        <text>3-hydroxy-2-methylpropanoyl-CoA + H2O = 3-hydroxy-2-methylpropanoate + CoA + H(+)</text>
        <dbReference type="Rhea" id="RHEA:20888"/>
        <dbReference type="ChEBI" id="CHEBI:11805"/>
        <dbReference type="ChEBI" id="CHEBI:15377"/>
        <dbReference type="ChEBI" id="CHEBI:15378"/>
        <dbReference type="ChEBI" id="CHEBI:57287"/>
        <dbReference type="ChEBI" id="CHEBI:57340"/>
        <dbReference type="EC" id="3.1.2.4"/>
    </reaction>
</comment>
<dbReference type="PANTHER" id="PTHR43176:SF3">
    <property type="entry name" value="3-HYDROXYISOBUTYRYL-COA HYDROLASE, MITOCHONDRIAL"/>
    <property type="match status" value="1"/>
</dbReference>
<dbReference type="EC" id="3.1.2.4" evidence="3"/>
<evidence type="ECO:0000259" key="7">
    <source>
        <dbReference type="Pfam" id="PF16113"/>
    </source>
</evidence>
<protein>
    <recommendedName>
        <fullName evidence="3">3-hydroxyisobutyryl-CoA hydrolase</fullName>
        <ecNumber evidence="3">3.1.2.4</ecNumber>
    </recommendedName>
    <alternativeName>
        <fullName evidence="6">3-hydroxyisobutyryl-coenzyme A hydrolase</fullName>
    </alternativeName>
</protein>
<dbReference type="FunFam" id="3.90.226.10:FF:000026">
    <property type="entry name" value="3-hydroxyisobutyryl-CoA hydrolase, mitochondrial"/>
    <property type="match status" value="1"/>
</dbReference>
<dbReference type="InterPro" id="IPR029045">
    <property type="entry name" value="ClpP/crotonase-like_dom_sf"/>
</dbReference>
<evidence type="ECO:0000256" key="5">
    <source>
        <dbReference type="ARBA" id="ARBA00023128"/>
    </source>
</evidence>
<evidence type="ECO:0000256" key="1">
    <source>
        <dbReference type="ARBA" id="ARBA00001709"/>
    </source>
</evidence>
<dbReference type="InterPro" id="IPR045004">
    <property type="entry name" value="ECH_dom"/>
</dbReference>
<dbReference type="GO" id="GO:0006574">
    <property type="term" value="P:L-valine catabolic process"/>
    <property type="evidence" value="ECO:0007669"/>
    <property type="project" value="TreeGrafter"/>
</dbReference>
<comment type="subcellular location">
    <subcellularLocation>
        <location evidence="2">Mitochondrion</location>
    </subcellularLocation>
</comment>
<dbReference type="EMBL" id="JABAYA010000100">
    <property type="protein sequence ID" value="KAF7725287.1"/>
    <property type="molecule type" value="Genomic_DNA"/>
</dbReference>
<organism evidence="8 9">
    <name type="scientific">Apophysomyces ossiformis</name>
    <dbReference type="NCBI Taxonomy" id="679940"/>
    <lineage>
        <taxon>Eukaryota</taxon>
        <taxon>Fungi</taxon>
        <taxon>Fungi incertae sedis</taxon>
        <taxon>Mucoromycota</taxon>
        <taxon>Mucoromycotina</taxon>
        <taxon>Mucoromycetes</taxon>
        <taxon>Mucorales</taxon>
        <taxon>Mucorineae</taxon>
        <taxon>Mucoraceae</taxon>
        <taxon>Apophysomyces</taxon>
    </lineage>
</organism>
<dbReference type="Proteomes" id="UP000605846">
    <property type="component" value="Unassembled WGS sequence"/>
</dbReference>
<evidence type="ECO:0000256" key="4">
    <source>
        <dbReference type="ARBA" id="ARBA00022801"/>
    </source>
</evidence>
<dbReference type="AlphaFoldDB" id="A0A8H7EN80"/>
<reference evidence="8" key="1">
    <citation type="submission" date="2020-01" db="EMBL/GenBank/DDBJ databases">
        <title>Genome Sequencing of Three Apophysomyces-Like Fungal Strains Confirms a Novel Fungal Genus in the Mucoromycota with divergent Burkholderia-like Endosymbiotic Bacteria.</title>
        <authorList>
            <person name="Stajich J.E."/>
            <person name="Macias A.M."/>
            <person name="Carter-House D."/>
            <person name="Lovett B."/>
            <person name="Kasson L.R."/>
            <person name="Berry K."/>
            <person name="Grigoriev I."/>
            <person name="Chang Y."/>
            <person name="Spatafora J."/>
            <person name="Kasson M.T."/>
        </authorList>
    </citation>
    <scope>NUCLEOTIDE SEQUENCE</scope>
    <source>
        <strain evidence="8">NRRL A-21654</strain>
    </source>
</reference>
<dbReference type="Pfam" id="PF16113">
    <property type="entry name" value="ECH_2"/>
    <property type="match status" value="1"/>
</dbReference>
<evidence type="ECO:0000256" key="2">
    <source>
        <dbReference type="ARBA" id="ARBA00004173"/>
    </source>
</evidence>
<feature type="domain" description="Enoyl-CoA hydratase/isomerase" evidence="7">
    <location>
        <begin position="53"/>
        <end position="375"/>
    </location>
</feature>
<dbReference type="InterPro" id="IPR032259">
    <property type="entry name" value="HIBYL-CoA-H"/>
</dbReference>
<dbReference type="GO" id="GO:0005739">
    <property type="term" value="C:mitochondrion"/>
    <property type="evidence" value="ECO:0007669"/>
    <property type="project" value="UniProtKB-SubCell"/>
</dbReference>